<evidence type="ECO:0000313" key="2">
    <source>
        <dbReference type="EMBL" id="SDZ47178.1"/>
    </source>
</evidence>
<reference evidence="2 3" key="1">
    <citation type="submission" date="2016-10" db="EMBL/GenBank/DDBJ databases">
        <authorList>
            <person name="Varghese N."/>
            <person name="Submissions S."/>
        </authorList>
    </citation>
    <scope>NUCLEOTIDE SEQUENCE [LARGE SCALE GENOMIC DNA]</scope>
    <source>
        <strain evidence="2 3">DSM 17997</strain>
    </source>
</reference>
<evidence type="ECO:0000313" key="3">
    <source>
        <dbReference type="Proteomes" id="UP000199663"/>
    </source>
</evidence>
<dbReference type="Pfam" id="PF05272">
    <property type="entry name" value="VapE-like_dom"/>
    <property type="match status" value="1"/>
</dbReference>
<dbReference type="InterPro" id="IPR007936">
    <property type="entry name" value="VapE-like_dom"/>
</dbReference>
<organism evidence="2 3">
    <name type="scientific">Rhodonellum ikkaensis</name>
    <dbReference type="NCBI Taxonomy" id="336829"/>
    <lineage>
        <taxon>Bacteria</taxon>
        <taxon>Pseudomonadati</taxon>
        <taxon>Bacteroidota</taxon>
        <taxon>Cytophagia</taxon>
        <taxon>Cytophagales</taxon>
        <taxon>Cytophagaceae</taxon>
        <taxon>Rhodonellum</taxon>
    </lineage>
</organism>
<proteinExistence type="predicted"/>
<dbReference type="PANTHER" id="PTHR34985:SF1">
    <property type="entry name" value="SLR0554 PROTEIN"/>
    <property type="match status" value="1"/>
</dbReference>
<comment type="caution">
    <text evidence="2">The sequence shown here is derived from an EMBL/GenBank/DDBJ whole genome shotgun (WGS) entry which is preliminary data.</text>
</comment>
<dbReference type="EMBL" id="FNQC01000016">
    <property type="protein sequence ID" value="SDZ47178.1"/>
    <property type="molecule type" value="Genomic_DNA"/>
</dbReference>
<dbReference type="PANTHER" id="PTHR34985">
    <property type="entry name" value="SLR0554 PROTEIN"/>
    <property type="match status" value="1"/>
</dbReference>
<keyword evidence="3" id="KW-1185">Reference proteome</keyword>
<protein>
    <submittedName>
        <fullName evidence="2">Virulence-associated protein E</fullName>
    </submittedName>
</protein>
<dbReference type="RefSeq" id="WP_019599702.1">
    <property type="nucleotide sequence ID" value="NZ_FNQC01000016.1"/>
</dbReference>
<accession>A0A1H3TBE3</accession>
<gene>
    <name evidence="2" type="ORF">SAMN05444412_11627</name>
</gene>
<evidence type="ECO:0000259" key="1">
    <source>
        <dbReference type="Pfam" id="PF05272"/>
    </source>
</evidence>
<dbReference type="Proteomes" id="UP000199663">
    <property type="component" value="Unassembled WGS sequence"/>
</dbReference>
<sequence>MGPQHAVKQIDEQSKSATIKMIKFLLSRYDFINNVILNEVFTSQKGEAAFQPVNPSTLYIECRQSGYRTSVAEINTFLSSDFIPKSNPFQEYFNKVEHRWNETIQGDYVKKFCGFINVTDQERFTVQLKKWLVRCVACCLQDDYFNKQALIFVQERQNSGKTTLTRFLVPKGLAPYHAENISVDKDSQIALCQNFGIIQDELSTLSRTEINSQKTLMSKSYVKVRHPYDKKPKMEPRRASIWGSTNKAEFLTDATGSVRWLCFTVLEIDWTYKSRIDIDTVWSQAYQLFKTDFKYEMTAQEILENEIANNQYKTITTEVELIQKFYSPGTKENHDQFFTATDICQHLMANGNANLRINAVEIGKALKLLGHAQSQKRRSEIQNFPEKGYYIKFNDLTTYYK</sequence>
<feature type="domain" description="Virulence-associated protein E-like" evidence="1">
    <location>
        <begin position="112"/>
        <end position="311"/>
    </location>
</feature>
<name>A0A1H3TBE3_9BACT</name>